<dbReference type="InterPro" id="IPR000794">
    <property type="entry name" value="Beta-ketoacyl_synthase"/>
</dbReference>
<dbReference type="InterPro" id="IPR014031">
    <property type="entry name" value="Ketoacyl_synth_C"/>
</dbReference>
<accession>I2N3A3</accession>
<dbReference type="SMART" id="SM00825">
    <property type="entry name" value="PKS_KS"/>
    <property type="match status" value="1"/>
</dbReference>
<dbReference type="NCBIfam" id="NF005589">
    <property type="entry name" value="PRK07314.1"/>
    <property type="match status" value="1"/>
</dbReference>
<dbReference type="CDD" id="cd00834">
    <property type="entry name" value="KAS_I_II"/>
    <property type="match status" value="1"/>
</dbReference>
<dbReference type="PANTHER" id="PTHR11712:SF347">
    <property type="entry name" value="BETA KETOACYL-ACYL CARRIER PROTEIN SYNTHASE"/>
    <property type="match status" value="1"/>
</dbReference>
<evidence type="ECO:0000256" key="1">
    <source>
        <dbReference type="ARBA" id="ARBA00008467"/>
    </source>
</evidence>
<keyword evidence="3" id="KW-0012">Acyltransferase</keyword>
<dbReference type="PANTHER" id="PTHR11712">
    <property type="entry name" value="POLYKETIDE SYNTHASE-RELATED"/>
    <property type="match status" value="1"/>
</dbReference>
<evidence type="ECO:0000313" key="7">
    <source>
        <dbReference type="Proteomes" id="UP000005940"/>
    </source>
</evidence>
<keyword evidence="7" id="KW-1185">Reference proteome</keyword>
<dbReference type="PROSITE" id="PS52004">
    <property type="entry name" value="KS3_2"/>
    <property type="match status" value="1"/>
</dbReference>
<dbReference type="Proteomes" id="UP000005940">
    <property type="component" value="Chromosome"/>
</dbReference>
<reference evidence="6 7" key="1">
    <citation type="journal article" date="2012" name="J. Bacteriol.">
        <title>Draft genome of Streptomyces tsukubaensis NRRL 18488, the producer of the clinically important immunosuppressant tacrolimus (FK506).</title>
        <authorList>
            <person name="Barreiro C."/>
            <person name="Prieto C."/>
            <person name="Sola-Landa A."/>
            <person name="Solera E."/>
            <person name="Martinez-Castro M."/>
            <person name="Perez-Redondo R."/>
            <person name="Garcia-Estrada C."/>
            <person name="Aparicio J.F."/>
            <person name="Fernandez-Martinez L.T."/>
            <person name="Santos-Aberturas J."/>
            <person name="Salehi-Najafabadi Z."/>
            <person name="Rodriguez-Garcia A."/>
            <person name="Tauch A."/>
            <person name="Martin J.F."/>
        </authorList>
    </citation>
    <scope>NUCLEOTIDE SEQUENCE [LARGE SCALE GENOMIC DNA]</scope>
    <source>
        <strain evidence="7">DSM 42081 / NBRC 108919 / NRRL 18488 / 9993</strain>
    </source>
</reference>
<name>I2N3A3_STRT9</name>
<keyword evidence="2 4" id="KW-0808">Transferase</keyword>
<protein>
    <submittedName>
        <fullName evidence="6">Beta-ketoacyl-[acyl-carrier-protein] synthase family protein</fullName>
    </submittedName>
</protein>
<evidence type="ECO:0000256" key="4">
    <source>
        <dbReference type="RuleBase" id="RU003694"/>
    </source>
</evidence>
<organism evidence="6 7">
    <name type="scientific">Streptomyces tsukubensis (strain DSM 42081 / NBRC 108919 / NRRL 18488 / 9993)</name>
    <dbReference type="NCBI Taxonomy" id="1114943"/>
    <lineage>
        <taxon>Bacteria</taxon>
        <taxon>Bacillati</taxon>
        <taxon>Actinomycetota</taxon>
        <taxon>Actinomycetes</taxon>
        <taxon>Kitasatosporales</taxon>
        <taxon>Streptomycetaceae</taxon>
        <taxon>Streptomyces</taxon>
    </lineage>
</organism>
<dbReference type="PROSITE" id="PS00606">
    <property type="entry name" value="KS3_1"/>
    <property type="match status" value="1"/>
</dbReference>
<dbReference type="InterPro" id="IPR020841">
    <property type="entry name" value="PKS_Beta-ketoAc_synthase_dom"/>
</dbReference>
<evidence type="ECO:0000259" key="5">
    <source>
        <dbReference type="PROSITE" id="PS52004"/>
    </source>
</evidence>
<dbReference type="InterPro" id="IPR014030">
    <property type="entry name" value="Ketoacyl_synth_N"/>
</dbReference>
<dbReference type="EMBL" id="CP029159">
    <property type="protein sequence ID" value="QKM68384.1"/>
    <property type="molecule type" value="Genomic_DNA"/>
</dbReference>
<dbReference type="Gene3D" id="3.40.47.10">
    <property type="match status" value="1"/>
</dbReference>
<evidence type="ECO:0000256" key="2">
    <source>
        <dbReference type="ARBA" id="ARBA00022679"/>
    </source>
</evidence>
<comment type="similarity">
    <text evidence="1 4">Belongs to the thiolase-like superfamily. Beta-ketoacyl-ACP synthases family.</text>
</comment>
<dbReference type="InterPro" id="IPR018201">
    <property type="entry name" value="Ketoacyl_synth_AS"/>
</dbReference>
<dbReference type="Pfam" id="PF00109">
    <property type="entry name" value="ketoacyl-synt"/>
    <property type="match status" value="1"/>
</dbReference>
<dbReference type="FunFam" id="3.40.47.10:FF:000029">
    <property type="entry name" value="3-oxoacyl-[acyl-carrier-protein] synthase 1"/>
    <property type="match status" value="1"/>
</dbReference>
<dbReference type="GO" id="GO:0030497">
    <property type="term" value="P:fatty acid elongation"/>
    <property type="evidence" value="ECO:0007669"/>
    <property type="project" value="UniProtKB-ARBA"/>
</dbReference>
<dbReference type="FunFam" id="3.40.47.10:FF:000018">
    <property type="entry name" value="3-oxoacyl-[acyl-carrier-protein] synthase 2"/>
    <property type="match status" value="1"/>
</dbReference>
<dbReference type="SUPFAM" id="SSF53901">
    <property type="entry name" value="Thiolase-like"/>
    <property type="match status" value="2"/>
</dbReference>
<evidence type="ECO:0000256" key="3">
    <source>
        <dbReference type="ARBA" id="ARBA00023315"/>
    </source>
</evidence>
<proteinExistence type="inferred from homology"/>
<dbReference type="RefSeq" id="WP_006347643.1">
    <property type="nucleotide sequence ID" value="NZ_CP029159.1"/>
</dbReference>
<dbReference type="Pfam" id="PF02801">
    <property type="entry name" value="Ketoacyl-synt_C"/>
    <property type="match status" value="1"/>
</dbReference>
<feature type="domain" description="Ketosynthase family 3 (KS3)" evidence="5">
    <location>
        <begin position="3"/>
        <end position="406"/>
    </location>
</feature>
<sequence>MTETSAAVTGIGLVTPAGIGVTAAWDGLLTGRSRAATDAALAGLPVDFCCRVPDFDADAILGRRLSWRLDRGTQLAVTAAREAVADSGWDPARWNAERVAVVIGVGSVSYDHYEKEVGHIKVGAFEKVSPLAITRSVPNMAAGEIGMDLGARGPNFGVSTACASGATAIGVALGLLRAGSCDIAIAGGAESACNRICSAAFGQMGALSGRTRDPAGASRPFDQDRDGFVLGEGAGVLVLERPRDALGRGARPRAYLAGYGASCDAYRFAAPHPAGRGAAEAMQAALRDAALAPEDIDHINAHGTSTPLNDLAEFHALHHVFGRPPAVSANKSLLGHAIGGAGAIESVHTVLTLERQTIPPTANLDSPDPQIDLDIVSKEPRETPMDAALTNSFGFGGQNAALVFHVA</sequence>
<dbReference type="GO" id="GO:0004315">
    <property type="term" value="F:3-oxoacyl-[acyl-carrier-protein] synthase activity"/>
    <property type="evidence" value="ECO:0007669"/>
    <property type="project" value="InterPro"/>
</dbReference>
<dbReference type="AlphaFoldDB" id="I2N3A3"/>
<evidence type="ECO:0000313" key="6">
    <source>
        <dbReference type="EMBL" id="QKM68384.1"/>
    </source>
</evidence>
<gene>
    <name evidence="6" type="ORF">STSU_015550</name>
</gene>
<dbReference type="InterPro" id="IPR016039">
    <property type="entry name" value="Thiolase-like"/>
</dbReference>